<dbReference type="GeneID" id="111447103"/>
<dbReference type="SUPFAM" id="SSF81901">
    <property type="entry name" value="HCP-like"/>
    <property type="match status" value="1"/>
</dbReference>
<evidence type="ECO:0000256" key="1">
    <source>
        <dbReference type="SAM" id="MobiDB-lite"/>
    </source>
</evidence>
<organism evidence="2 4">
    <name type="scientific">Cucurbita moschata</name>
    <name type="common">Winter crookneck squash</name>
    <name type="synonym">Cucurbita pepo var. moschata</name>
    <dbReference type="NCBI Taxonomy" id="3662"/>
    <lineage>
        <taxon>Eukaryota</taxon>
        <taxon>Viridiplantae</taxon>
        <taxon>Streptophyta</taxon>
        <taxon>Embryophyta</taxon>
        <taxon>Tracheophyta</taxon>
        <taxon>Spermatophyta</taxon>
        <taxon>Magnoliopsida</taxon>
        <taxon>eudicotyledons</taxon>
        <taxon>Gunneridae</taxon>
        <taxon>Pentapetalae</taxon>
        <taxon>rosids</taxon>
        <taxon>fabids</taxon>
        <taxon>Cucurbitales</taxon>
        <taxon>Cucurbitaceae</taxon>
        <taxon>Cucurbiteae</taxon>
        <taxon>Cucurbita</taxon>
    </lineage>
</organism>
<evidence type="ECO:0000313" key="3">
    <source>
        <dbReference type="RefSeq" id="XP_022941871.1"/>
    </source>
</evidence>
<evidence type="ECO:0000313" key="4">
    <source>
        <dbReference type="RefSeq" id="XP_022941872.1"/>
    </source>
</evidence>
<dbReference type="PANTHER" id="PTHR36792">
    <property type="entry name" value="EXPRESSED PROTEIN"/>
    <property type="match status" value="1"/>
</dbReference>
<keyword evidence="2" id="KW-1185">Reference proteome</keyword>
<dbReference type="RefSeq" id="XP_022941872.1">
    <property type="nucleotide sequence ID" value="XM_023086104.1"/>
</dbReference>
<dbReference type="InterPro" id="IPR011990">
    <property type="entry name" value="TPR-like_helical_dom_sf"/>
</dbReference>
<protein>
    <submittedName>
        <fullName evidence="3 4">Uncharacterized protein LOC111447103</fullName>
    </submittedName>
</protein>
<dbReference type="PANTHER" id="PTHR36792:SF15">
    <property type="entry name" value="SEL1 REPEAT-CONTAINING PROTEIN"/>
    <property type="match status" value="1"/>
</dbReference>
<proteinExistence type="predicted"/>
<name>A0A6J1FNN7_CUCMO</name>
<dbReference type="KEGG" id="cmos:111447103"/>
<dbReference type="RefSeq" id="XP_022941871.1">
    <property type="nucleotide sequence ID" value="XM_023086103.1"/>
</dbReference>
<dbReference type="Gene3D" id="1.25.40.10">
    <property type="entry name" value="Tetratricopeptide repeat domain"/>
    <property type="match status" value="1"/>
</dbReference>
<gene>
    <name evidence="3 4" type="primary">LOC111447103</name>
</gene>
<dbReference type="AlphaFoldDB" id="A0A6J1FNN7"/>
<dbReference type="Proteomes" id="UP000504609">
    <property type="component" value="Unplaced"/>
</dbReference>
<evidence type="ECO:0000313" key="2">
    <source>
        <dbReference type="Proteomes" id="UP000504609"/>
    </source>
</evidence>
<reference evidence="3 4" key="1">
    <citation type="submission" date="2025-04" db="UniProtKB">
        <authorList>
            <consortium name="RefSeq"/>
        </authorList>
    </citation>
    <scope>IDENTIFICATION</scope>
    <source>
        <tissue evidence="3 4">Young leaves</tissue>
    </source>
</reference>
<feature type="region of interest" description="Disordered" evidence="1">
    <location>
        <begin position="19"/>
        <end position="46"/>
    </location>
</feature>
<sequence>MAKSFPLASRLQQFAKVVVSSKKPQSPTARQKPKIRVSPPETPISDSVRVISEPAQPKKNMEVKNRIPLADVVSDCAKRWFQDTLKEANAGDTAMQVLVGQMFCSGYGVPKDTRKGLAWINRASKYQASVWKASDRHPAYLATDSESSDRRVKRDDIRRSFSQLH</sequence>
<accession>A0A6J1FNN7</accession>